<protein>
    <recommendedName>
        <fullName evidence="1">HTH merR-type domain-containing protein</fullName>
    </recommendedName>
</protein>
<dbReference type="GO" id="GO:0003677">
    <property type="term" value="F:DNA binding"/>
    <property type="evidence" value="ECO:0007669"/>
    <property type="project" value="InterPro"/>
</dbReference>
<dbReference type="InterPro" id="IPR009061">
    <property type="entry name" value="DNA-bd_dom_put_sf"/>
</dbReference>
<dbReference type="SMART" id="SM00422">
    <property type="entry name" value="HTH_MERR"/>
    <property type="match status" value="1"/>
</dbReference>
<dbReference type="RefSeq" id="WP_051173040.1">
    <property type="nucleotide sequence ID" value="NZ_DAINLL010000009.1"/>
</dbReference>
<proteinExistence type="predicted"/>
<dbReference type="InterPro" id="IPR000551">
    <property type="entry name" value="MerR-type_HTH_dom"/>
</dbReference>
<evidence type="ECO:0000313" key="3">
    <source>
        <dbReference type="Proteomes" id="UP000257240"/>
    </source>
</evidence>
<sequence>MKPKKPLETLYVPLSEVAQLLNIKPHVLYYWEKKIPQLKPYRISNRKFYKKDQLELLFKVKKLIEEGYTLEGVKKFLNLYKLEQPALFSPKEVLTKEKALRKLIREVIKELKEIYKSL</sequence>
<organism evidence="2 3">
    <name type="scientific">Thermodesulfobacterium commune</name>
    <dbReference type="NCBI Taxonomy" id="1741"/>
    <lineage>
        <taxon>Bacteria</taxon>
        <taxon>Pseudomonadati</taxon>
        <taxon>Thermodesulfobacteriota</taxon>
        <taxon>Thermodesulfobacteria</taxon>
        <taxon>Thermodesulfobacteriales</taxon>
        <taxon>Thermodesulfobacteriaceae</taxon>
        <taxon>Thermodesulfobacterium</taxon>
    </lineage>
</organism>
<reference evidence="2 3" key="1">
    <citation type="journal article" date="2018" name="Nat. Biotechnol.">
        <title>A standardized bacterial taxonomy based on genome phylogeny substantially revises the tree of life.</title>
        <authorList>
            <person name="Parks D.H."/>
            <person name="Chuvochina M."/>
            <person name="Waite D.W."/>
            <person name="Rinke C."/>
            <person name="Skarshewski A."/>
            <person name="Chaumeil P.A."/>
            <person name="Hugenholtz P."/>
        </authorList>
    </citation>
    <scope>NUCLEOTIDE SEQUENCE [LARGE SCALE GENOMIC DNA]</scope>
    <source>
        <strain evidence="2">UBA12529</strain>
    </source>
</reference>
<dbReference type="Gene3D" id="1.10.1660.10">
    <property type="match status" value="1"/>
</dbReference>
<accession>A0A101FJI1</accession>
<evidence type="ECO:0000313" key="2">
    <source>
        <dbReference type="EMBL" id="HAA84040.1"/>
    </source>
</evidence>
<evidence type="ECO:0000259" key="1">
    <source>
        <dbReference type="SMART" id="SM00422"/>
    </source>
</evidence>
<dbReference type="SUPFAM" id="SSF46955">
    <property type="entry name" value="Putative DNA-binding domain"/>
    <property type="match status" value="1"/>
</dbReference>
<dbReference type="Pfam" id="PF13411">
    <property type="entry name" value="MerR_1"/>
    <property type="match status" value="1"/>
</dbReference>
<dbReference type="Proteomes" id="UP000257240">
    <property type="component" value="Unassembled WGS sequence"/>
</dbReference>
<dbReference type="EMBL" id="DLVE01000059">
    <property type="protein sequence ID" value="HAA84040.1"/>
    <property type="molecule type" value="Genomic_DNA"/>
</dbReference>
<dbReference type="AlphaFoldDB" id="A0A101FJI1"/>
<dbReference type="GO" id="GO:0006355">
    <property type="term" value="P:regulation of DNA-templated transcription"/>
    <property type="evidence" value="ECO:0007669"/>
    <property type="project" value="InterPro"/>
</dbReference>
<gene>
    <name evidence="2" type="ORF">DCE01_04580</name>
</gene>
<comment type="caution">
    <text evidence="2">The sequence shown here is derived from an EMBL/GenBank/DDBJ whole genome shotgun (WGS) entry which is preliminary data.</text>
</comment>
<feature type="domain" description="HTH merR-type" evidence="1">
    <location>
        <begin position="15"/>
        <end position="80"/>
    </location>
</feature>
<name>A0A101FJI1_9BACT</name>